<sequence length="189" mass="21733">MAGAECELERLLANHCAPVFCHRKTANLVAARRELMDALPEVLADSKISWVQLCGCRKYCHILFYDRERLERYLQREGHQSFLKEHGYAGRTMEEQLSLLAERYESYQKHGNPFPHEIGLFLEYPLADIEGFIEHQGKDALESGYWKVYGDVEQARAAFRLYDELKMALTTMLAAGFSFRECCAAQTVA</sequence>
<dbReference type="InterPro" id="IPR024523">
    <property type="entry name" value="DUF3793"/>
</dbReference>
<dbReference type="Pfam" id="PF12672">
    <property type="entry name" value="DUF3793"/>
    <property type="match status" value="1"/>
</dbReference>
<evidence type="ECO:0000313" key="1">
    <source>
        <dbReference type="EMBL" id="MEQ2472144.1"/>
    </source>
</evidence>
<name>A0ABV1FH05_9FIRM</name>
<protein>
    <submittedName>
        <fullName evidence="1">DUF3793 family protein</fullName>
    </submittedName>
</protein>
<reference evidence="1 2" key="1">
    <citation type="submission" date="2024-03" db="EMBL/GenBank/DDBJ databases">
        <title>Human intestinal bacterial collection.</title>
        <authorList>
            <person name="Pauvert C."/>
            <person name="Hitch T.C.A."/>
            <person name="Clavel T."/>
        </authorList>
    </citation>
    <scope>NUCLEOTIDE SEQUENCE [LARGE SCALE GENOMIC DNA]</scope>
    <source>
        <strain evidence="1 2">CLA-AA-H132</strain>
    </source>
</reference>
<evidence type="ECO:0000313" key="2">
    <source>
        <dbReference type="Proteomes" id="UP001438008"/>
    </source>
</evidence>
<dbReference type="EMBL" id="JBBMFE010000004">
    <property type="protein sequence ID" value="MEQ2472144.1"/>
    <property type="molecule type" value="Genomic_DNA"/>
</dbReference>
<keyword evidence="2" id="KW-1185">Reference proteome</keyword>
<organism evidence="1 2">
    <name type="scientific">Laedolimicola intestinihominis</name>
    <dbReference type="NCBI Taxonomy" id="3133166"/>
    <lineage>
        <taxon>Bacteria</taxon>
        <taxon>Bacillati</taxon>
        <taxon>Bacillota</taxon>
        <taxon>Clostridia</taxon>
        <taxon>Lachnospirales</taxon>
        <taxon>Lachnospiraceae</taxon>
        <taxon>Laedolimicola</taxon>
    </lineage>
</organism>
<comment type="caution">
    <text evidence="1">The sequence shown here is derived from an EMBL/GenBank/DDBJ whole genome shotgun (WGS) entry which is preliminary data.</text>
</comment>
<proteinExistence type="predicted"/>
<dbReference type="RefSeq" id="WP_349164247.1">
    <property type="nucleotide sequence ID" value="NZ_JBBMFE010000004.1"/>
</dbReference>
<accession>A0ABV1FH05</accession>
<dbReference type="Proteomes" id="UP001438008">
    <property type="component" value="Unassembled WGS sequence"/>
</dbReference>
<gene>
    <name evidence="1" type="ORF">WMO29_06530</name>
</gene>